<dbReference type="EMBL" id="BMMS01000024">
    <property type="protein sequence ID" value="GGO95085.1"/>
    <property type="molecule type" value="Genomic_DNA"/>
</dbReference>
<dbReference type="Gene3D" id="1.25.40.620">
    <property type="match status" value="1"/>
</dbReference>
<keyword evidence="3" id="KW-1185">Reference proteome</keyword>
<accession>A0A917ZVZ2</accession>
<comment type="caution">
    <text evidence="2">The sequence shown here is derived from an EMBL/GenBank/DDBJ whole genome shotgun (WGS) entry which is preliminary data.</text>
</comment>
<dbReference type="SMART" id="SM00255">
    <property type="entry name" value="TIR"/>
    <property type="match status" value="1"/>
</dbReference>
<dbReference type="SUPFAM" id="SSF140869">
    <property type="entry name" value="GUN4-like"/>
    <property type="match status" value="1"/>
</dbReference>
<reference evidence="2" key="1">
    <citation type="journal article" date="2014" name="Int. J. Syst. Evol. Microbiol.">
        <title>Complete genome sequence of Corynebacterium casei LMG S-19264T (=DSM 44701T), isolated from a smear-ripened cheese.</title>
        <authorList>
            <consortium name="US DOE Joint Genome Institute (JGI-PGF)"/>
            <person name="Walter F."/>
            <person name="Albersmeier A."/>
            <person name="Kalinowski J."/>
            <person name="Ruckert C."/>
        </authorList>
    </citation>
    <scope>NUCLEOTIDE SEQUENCE</scope>
    <source>
        <strain evidence="2">CGMCC 4.7201</strain>
    </source>
</reference>
<dbReference type="Pfam" id="PF05419">
    <property type="entry name" value="GUN4"/>
    <property type="match status" value="1"/>
</dbReference>
<dbReference type="GO" id="GO:0007165">
    <property type="term" value="P:signal transduction"/>
    <property type="evidence" value="ECO:0007669"/>
    <property type="project" value="InterPro"/>
</dbReference>
<dbReference type="InterPro" id="IPR008629">
    <property type="entry name" value="GUN4-like"/>
</dbReference>
<dbReference type="InterPro" id="IPR037215">
    <property type="entry name" value="GUN4-like_sf"/>
</dbReference>
<dbReference type="Pfam" id="PF13676">
    <property type="entry name" value="TIR_2"/>
    <property type="match status" value="2"/>
</dbReference>
<name>A0A917ZVZ2_9ACTN</name>
<organism evidence="2 3">
    <name type="scientific">Wenjunlia tyrosinilytica</name>
    <dbReference type="NCBI Taxonomy" id="1544741"/>
    <lineage>
        <taxon>Bacteria</taxon>
        <taxon>Bacillati</taxon>
        <taxon>Actinomycetota</taxon>
        <taxon>Actinomycetes</taxon>
        <taxon>Kitasatosporales</taxon>
        <taxon>Streptomycetaceae</taxon>
        <taxon>Wenjunlia</taxon>
    </lineage>
</organism>
<protein>
    <recommendedName>
        <fullName evidence="1">TIR domain-containing protein</fullName>
    </recommendedName>
</protein>
<reference evidence="2" key="2">
    <citation type="submission" date="2020-09" db="EMBL/GenBank/DDBJ databases">
        <authorList>
            <person name="Sun Q."/>
            <person name="Zhou Y."/>
        </authorList>
    </citation>
    <scope>NUCLEOTIDE SEQUENCE</scope>
    <source>
        <strain evidence="2">CGMCC 4.7201</strain>
    </source>
</reference>
<evidence type="ECO:0000313" key="2">
    <source>
        <dbReference type="EMBL" id="GGO95085.1"/>
    </source>
</evidence>
<evidence type="ECO:0000259" key="1">
    <source>
        <dbReference type="PROSITE" id="PS50104"/>
    </source>
</evidence>
<feature type="domain" description="TIR" evidence="1">
    <location>
        <begin position="1"/>
        <end position="115"/>
    </location>
</feature>
<proteinExistence type="predicted"/>
<dbReference type="Gene3D" id="3.40.50.10140">
    <property type="entry name" value="Toll/interleukin-1 receptor homology (TIR) domain"/>
    <property type="match status" value="2"/>
</dbReference>
<dbReference type="SUPFAM" id="SSF52200">
    <property type="entry name" value="Toll/Interleukin receptor TIR domain"/>
    <property type="match status" value="2"/>
</dbReference>
<sequence>MIDVFISYAREDADWARTLADRLCDHGLKPFFDEWSLLPGDVVVHQLDQAIRRSTSGIAVVSRASARSPRALDEYAALVEASAERELRFIPVLLGDVDLPPFAANRVWRDFRSVGGRDWEDKVGELAAAILTPVSAPPRAPGKAVAEENLKAALPSPARPVTEPDQHTIVVCYAAADAEYGGQLADQLRRAGLPVWSVGDLLPGDAQFWKIRQQLTYAVAVVVLMSPQSQDSDDITRMILEGMLRGRPFFPILLHGDRNYHLANTWYVDARDGRLLGDGEVGMLRRLHEAEADGRPLEAAAVLPAPLERPPVPAVRVPVATSLDRLDGYLGEGRYEHADLQTTAILLEASDRLDEGWMRAPHAARLPGRLLAGIDAVWSRHTHQRQGFLAQRSLAQVHDRRHSRFLPLSMALGWRNSAEDLMPRLYHDFADRAGPGKRAGFFPTLRNPQNERFLDWYDQWTATVLAVHVRLGEWGDSQ</sequence>
<dbReference type="InterPro" id="IPR000157">
    <property type="entry name" value="TIR_dom"/>
</dbReference>
<dbReference type="PROSITE" id="PS50104">
    <property type="entry name" value="TIR"/>
    <property type="match status" value="1"/>
</dbReference>
<dbReference type="InterPro" id="IPR035897">
    <property type="entry name" value="Toll_tir_struct_dom_sf"/>
</dbReference>
<dbReference type="AlphaFoldDB" id="A0A917ZVZ2"/>
<gene>
    <name evidence="2" type="ORF">GCM10012280_51490</name>
</gene>
<dbReference type="Proteomes" id="UP000641932">
    <property type="component" value="Unassembled WGS sequence"/>
</dbReference>
<evidence type="ECO:0000313" key="3">
    <source>
        <dbReference type="Proteomes" id="UP000641932"/>
    </source>
</evidence>